<protein>
    <recommendedName>
        <fullName evidence="1">SUF system FeS cluster assembly SufBD core domain-containing protein</fullName>
    </recommendedName>
</protein>
<evidence type="ECO:0000313" key="2">
    <source>
        <dbReference type="EMBL" id="OGK66419.1"/>
    </source>
</evidence>
<dbReference type="InterPro" id="IPR037284">
    <property type="entry name" value="SUF_FeS_clus_asmbl_SufBD_sf"/>
</dbReference>
<proteinExistence type="predicted"/>
<dbReference type="PANTHER" id="PTHR43575">
    <property type="entry name" value="PROTEIN ABCI7, CHLOROPLASTIC"/>
    <property type="match status" value="1"/>
</dbReference>
<dbReference type="EMBL" id="MGBG01000007">
    <property type="protein sequence ID" value="OGK66419.1"/>
    <property type="molecule type" value="Genomic_DNA"/>
</dbReference>
<sequence length="207" mass="23409">MVKTYWNVPKLNFVTKPDQSGILVIVYYLNQQQLTVNLNFEILKNNNFKIMILVNLIGQSQLHLTTTQNHLEANSTSDLLCKATVDQDSRFSYYGKVVINKAANQAHAYQRNENLILDSGSTIVSEPSLEIKANDVFCTHGSFTSYLDPLELYYLQTRGLSLCAAEKLLTKGFLLSGLDKLLIEPVITVSRLENLRQQVGHYLLSNH</sequence>
<dbReference type="GO" id="GO:0016226">
    <property type="term" value="P:iron-sulfur cluster assembly"/>
    <property type="evidence" value="ECO:0007669"/>
    <property type="project" value="InterPro"/>
</dbReference>
<comment type="caution">
    <text evidence="2">The sequence shown here is derived from an EMBL/GenBank/DDBJ whole genome shotgun (WGS) entry which is preliminary data.</text>
</comment>
<dbReference type="PANTHER" id="PTHR43575:SF1">
    <property type="entry name" value="PROTEIN ABCI7, CHLOROPLASTIC"/>
    <property type="match status" value="1"/>
</dbReference>
<accession>A0A1F7KEY5</accession>
<dbReference type="SUPFAM" id="SSF101960">
    <property type="entry name" value="Stabilizer of iron transporter SufD"/>
    <property type="match status" value="1"/>
</dbReference>
<gene>
    <name evidence="2" type="ORF">A2209_01555</name>
</gene>
<dbReference type="AlphaFoldDB" id="A0A1F7KEY5"/>
<dbReference type="Pfam" id="PF01458">
    <property type="entry name" value="SUFBD_core"/>
    <property type="match status" value="1"/>
</dbReference>
<dbReference type="Proteomes" id="UP000178450">
    <property type="component" value="Unassembled WGS sequence"/>
</dbReference>
<reference evidence="2 3" key="1">
    <citation type="journal article" date="2016" name="Nat. Commun.">
        <title>Thousands of microbial genomes shed light on interconnected biogeochemical processes in an aquifer system.</title>
        <authorList>
            <person name="Anantharaman K."/>
            <person name="Brown C.T."/>
            <person name="Hug L.A."/>
            <person name="Sharon I."/>
            <person name="Castelle C.J."/>
            <person name="Probst A.J."/>
            <person name="Thomas B.C."/>
            <person name="Singh A."/>
            <person name="Wilkins M.J."/>
            <person name="Karaoz U."/>
            <person name="Brodie E.L."/>
            <person name="Williams K.H."/>
            <person name="Hubbard S.S."/>
            <person name="Banfield J.F."/>
        </authorList>
    </citation>
    <scope>NUCLEOTIDE SEQUENCE [LARGE SCALE GENOMIC DNA]</scope>
</reference>
<dbReference type="InterPro" id="IPR000825">
    <property type="entry name" value="SUF_FeS_clus_asmbl_SufBD_core"/>
</dbReference>
<name>A0A1F7KEY5_9BACT</name>
<organism evidence="2 3">
    <name type="scientific">Candidatus Roizmanbacteria bacterium RIFOXYA1_FULL_41_12</name>
    <dbReference type="NCBI Taxonomy" id="1802082"/>
    <lineage>
        <taxon>Bacteria</taxon>
        <taxon>Candidatus Roizmaniibacteriota</taxon>
    </lineage>
</organism>
<evidence type="ECO:0000313" key="3">
    <source>
        <dbReference type="Proteomes" id="UP000178450"/>
    </source>
</evidence>
<evidence type="ECO:0000259" key="1">
    <source>
        <dbReference type="Pfam" id="PF01458"/>
    </source>
</evidence>
<dbReference type="InterPro" id="IPR055346">
    <property type="entry name" value="Fe-S_cluster_assembly_SufBD"/>
</dbReference>
<feature type="domain" description="SUF system FeS cluster assembly SufBD core" evidence="1">
    <location>
        <begin position="47"/>
        <end position="173"/>
    </location>
</feature>